<dbReference type="Pfam" id="PF02472">
    <property type="entry name" value="ExbD"/>
    <property type="match status" value="1"/>
</dbReference>
<feature type="transmembrane region" description="Helical" evidence="8">
    <location>
        <begin position="15"/>
        <end position="33"/>
    </location>
</feature>
<dbReference type="EMBL" id="BMXA01000001">
    <property type="protein sequence ID" value="GHA00311.1"/>
    <property type="molecule type" value="Genomic_DNA"/>
</dbReference>
<evidence type="ECO:0000256" key="6">
    <source>
        <dbReference type="ARBA" id="ARBA00023136"/>
    </source>
</evidence>
<keyword evidence="5 8" id="KW-1133">Transmembrane helix</keyword>
<evidence type="ECO:0008006" key="11">
    <source>
        <dbReference type="Google" id="ProtNLM"/>
    </source>
</evidence>
<keyword evidence="3" id="KW-1003">Cell membrane</keyword>
<evidence type="ECO:0000313" key="10">
    <source>
        <dbReference type="Proteomes" id="UP000614811"/>
    </source>
</evidence>
<evidence type="ECO:0000256" key="2">
    <source>
        <dbReference type="ARBA" id="ARBA00005811"/>
    </source>
</evidence>
<protein>
    <recommendedName>
        <fullName evidence="11">Biopolymer transporter ExbD</fullName>
    </recommendedName>
</protein>
<evidence type="ECO:0000256" key="4">
    <source>
        <dbReference type="ARBA" id="ARBA00022692"/>
    </source>
</evidence>
<sequence length="130" mass="14207">MGLLSARRVSNNDQSLIPLINIVFLLLIFFMIAGQISAFDPRDTVPPASTSKEAVDQTAVSLVLDRQNQLFWDGEAISPQVLSDRAAQFDGDIKLTVDHTMLAKDLDAVLSVFRRHGVASLTLVARSPES</sequence>
<keyword evidence="7" id="KW-0653">Protein transport</keyword>
<dbReference type="GO" id="GO:0022857">
    <property type="term" value="F:transmembrane transporter activity"/>
    <property type="evidence" value="ECO:0007669"/>
    <property type="project" value="InterPro"/>
</dbReference>
<keyword evidence="10" id="KW-1185">Reference proteome</keyword>
<comment type="subcellular location">
    <subcellularLocation>
        <location evidence="1">Cell membrane</location>
        <topology evidence="1">Single-pass membrane protein</topology>
    </subcellularLocation>
    <subcellularLocation>
        <location evidence="7">Cell membrane</location>
        <topology evidence="7">Single-pass type II membrane protein</topology>
    </subcellularLocation>
</comment>
<comment type="caution">
    <text evidence="9">The sequence shown here is derived from an EMBL/GenBank/DDBJ whole genome shotgun (WGS) entry which is preliminary data.</text>
</comment>
<dbReference type="GO" id="GO:0005886">
    <property type="term" value="C:plasma membrane"/>
    <property type="evidence" value="ECO:0007669"/>
    <property type="project" value="UniProtKB-SubCell"/>
</dbReference>
<evidence type="ECO:0000256" key="7">
    <source>
        <dbReference type="RuleBase" id="RU003879"/>
    </source>
</evidence>
<evidence type="ECO:0000256" key="5">
    <source>
        <dbReference type="ARBA" id="ARBA00022989"/>
    </source>
</evidence>
<proteinExistence type="inferred from homology"/>
<accession>A0A918RIE8</accession>
<dbReference type="RefSeq" id="WP_189398537.1">
    <property type="nucleotide sequence ID" value="NZ_BMXA01000001.1"/>
</dbReference>
<name>A0A918RIE8_9GAMM</name>
<dbReference type="GO" id="GO:0015031">
    <property type="term" value="P:protein transport"/>
    <property type="evidence" value="ECO:0007669"/>
    <property type="project" value="UniProtKB-KW"/>
</dbReference>
<dbReference type="Proteomes" id="UP000614811">
    <property type="component" value="Unassembled WGS sequence"/>
</dbReference>
<keyword evidence="7" id="KW-0813">Transport</keyword>
<dbReference type="InterPro" id="IPR003400">
    <property type="entry name" value="ExbD"/>
</dbReference>
<evidence type="ECO:0000313" key="9">
    <source>
        <dbReference type="EMBL" id="GHA00311.1"/>
    </source>
</evidence>
<gene>
    <name evidence="9" type="ORF">GCM10008090_06290</name>
</gene>
<keyword evidence="4 7" id="KW-0812">Transmembrane</keyword>
<organism evidence="9 10">
    <name type="scientific">Arenicella chitinivorans</name>
    <dbReference type="NCBI Taxonomy" id="1329800"/>
    <lineage>
        <taxon>Bacteria</taxon>
        <taxon>Pseudomonadati</taxon>
        <taxon>Pseudomonadota</taxon>
        <taxon>Gammaproteobacteria</taxon>
        <taxon>Arenicellales</taxon>
        <taxon>Arenicellaceae</taxon>
        <taxon>Arenicella</taxon>
    </lineage>
</organism>
<comment type="similarity">
    <text evidence="2 7">Belongs to the ExbD/TolR family.</text>
</comment>
<reference evidence="9" key="2">
    <citation type="submission" date="2020-09" db="EMBL/GenBank/DDBJ databases">
        <authorList>
            <person name="Sun Q."/>
            <person name="Kim S."/>
        </authorList>
    </citation>
    <scope>NUCLEOTIDE SEQUENCE</scope>
    <source>
        <strain evidence="9">KCTC 12711</strain>
    </source>
</reference>
<reference evidence="9" key="1">
    <citation type="journal article" date="2014" name="Int. J. Syst. Evol. Microbiol.">
        <title>Complete genome sequence of Corynebacterium casei LMG S-19264T (=DSM 44701T), isolated from a smear-ripened cheese.</title>
        <authorList>
            <consortium name="US DOE Joint Genome Institute (JGI-PGF)"/>
            <person name="Walter F."/>
            <person name="Albersmeier A."/>
            <person name="Kalinowski J."/>
            <person name="Ruckert C."/>
        </authorList>
    </citation>
    <scope>NUCLEOTIDE SEQUENCE</scope>
    <source>
        <strain evidence="9">KCTC 12711</strain>
    </source>
</reference>
<evidence type="ECO:0000256" key="8">
    <source>
        <dbReference type="SAM" id="Phobius"/>
    </source>
</evidence>
<evidence type="ECO:0000256" key="1">
    <source>
        <dbReference type="ARBA" id="ARBA00004162"/>
    </source>
</evidence>
<evidence type="ECO:0000256" key="3">
    <source>
        <dbReference type="ARBA" id="ARBA00022475"/>
    </source>
</evidence>
<dbReference type="AlphaFoldDB" id="A0A918RIE8"/>
<keyword evidence="6 8" id="KW-0472">Membrane</keyword>